<evidence type="ECO:0000313" key="2">
    <source>
        <dbReference type="Proteomes" id="UP001239111"/>
    </source>
</evidence>
<organism evidence="1 2">
    <name type="scientific">Eretmocerus hayati</name>
    <dbReference type="NCBI Taxonomy" id="131215"/>
    <lineage>
        <taxon>Eukaryota</taxon>
        <taxon>Metazoa</taxon>
        <taxon>Ecdysozoa</taxon>
        <taxon>Arthropoda</taxon>
        <taxon>Hexapoda</taxon>
        <taxon>Insecta</taxon>
        <taxon>Pterygota</taxon>
        <taxon>Neoptera</taxon>
        <taxon>Endopterygota</taxon>
        <taxon>Hymenoptera</taxon>
        <taxon>Apocrita</taxon>
        <taxon>Proctotrupomorpha</taxon>
        <taxon>Chalcidoidea</taxon>
        <taxon>Aphelinidae</taxon>
        <taxon>Aphelininae</taxon>
        <taxon>Eretmocerus</taxon>
    </lineage>
</organism>
<dbReference type="EMBL" id="CM056743">
    <property type="protein sequence ID" value="KAJ8671330.1"/>
    <property type="molecule type" value="Genomic_DNA"/>
</dbReference>
<name>A0ACC2NJG3_9HYME</name>
<evidence type="ECO:0000313" key="1">
    <source>
        <dbReference type="EMBL" id="KAJ8671330.1"/>
    </source>
</evidence>
<accession>A0ACC2NJG3</accession>
<sequence>MKSKVRRKRSIQRNRQTKIKFLKRLEVGIKSTRNGKTVSTYLDELKKASYRSTKWIKLTGKVFNSDCASTRKNYAKLTKSRFHRGIDDVYLQLGVPKEETHAKSRPAPKVIAEKDNSERRMGGRNNGEEMDLDIWQPRSAFPAKFPDWQNSISGHTIRRLSWNSLNLDEFLDDMIINPFLKLIYCNAKEKLNANILPFDIHLVQDIISGKPLGGFSEWIRATDFNSYGVWLLPLNDSLHWTLLVVVPSQKLFVYLDSNLGDLSSKCINSVCAFMKNCWKPGEKVYFSNWTIFTPRDIPSQYRAVGGKSVMSMNCGPHLLTWAHIICSGNYVEFKDETMDSIRRRVAEILLKCDGFDDRNFRGGNDIFRVLRSSKKKET</sequence>
<proteinExistence type="predicted"/>
<dbReference type="Proteomes" id="UP001239111">
    <property type="component" value="Chromosome 3"/>
</dbReference>
<keyword evidence="2" id="KW-1185">Reference proteome</keyword>
<protein>
    <submittedName>
        <fullName evidence="1">Uncharacterized protein</fullName>
    </submittedName>
</protein>
<reference evidence="1" key="1">
    <citation type="submission" date="2023-04" db="EMBL/GenBank/DDBJ databases">
        <title>A chromosome-level genome assembly of the parasitoid wasp Eretmocerus hayati.</title>
        <authorList>
            <person name="Zhong Y."/>
            <person name="Liu S."/>
            <person name="Liu Y."/>
        </authorList>
    </citation>
    <scope>NUCLEOTIDE SEQUENCE</scope>
    <source>
        <strain evidence="1">ZJU_SS_LIU_2023</strain>
    </source>
</reference>
<gene>
    <name evidence="1" type="ORF">QAD02_002589</name>
</gene>
<comment type="caution">
    <text evidence="1">The sequence shown here is derived from an EMBL/GenBank/DDBJ whole genome shotgun (WGS) entry which is preliminary data.</text>
</comment>